<accession>A0A444QGC8</accession>
<evidence type="ECO:0000313" key="3">
    <source>
        <dbReference type="EMBL" id="RWZ68641.1"/>
    </source>
</evidence>
<dbReference type="Gene3D" id="3.40.50.2000">
    <property type="entry name" value="Glycogen Phosphorylase B"/>
    <property type="match status" value="2"/>
</dbReference>
<name>A0A444QGC8_9MICO</name>
<keyword evidence="4" id="KW-1185">Reference proteome</keyword>
<gene>
    <name evidence="3" type="ORF">ELQ92_05425</name>
</gene>
<dbReference type="InterPro" id="IPR001296">
    <property type="entry name" value="Glyco_trans_1"/>
</dbReference>
<organism evidence="3 4">
    <name type="scientific">Labedella populi</name>
    <dbReference type="NCBI Taxonomy" id="2498850"/>
    <lineage>
        <taxon>Bacteria</taxon>
        <taxon>Bacillati</taxon>
        <taxon>Actinomycetota</taxon>
        <taxon>Actinomycetes</taxon>
        <taxon>Micrococcales</taxon>
        <taxon>Microbacteriaceae</taxon>
        <taxon>Labedella</taxon>
    </lineage>
</organism>
<dbReference type="RefSeq" id="WP_128497906.1">
    <property type="nucleotide sequence ID" value="NZ_RZNC01000001.1"/>
</dbReference>
<dbReference type="Proteomes" id="UP000288603">
    <property type="component" value="Unassembled WGS sequence"/>
</dbReference>
<dbReference type="AlphaFoldDB" id="A0A444QGC8"/>
<sequence>MKAVAVLAVLPDYRSSFVQELYKALGQSDTDLSFVVGDQHLDATVKSADHPRVIKVRNRTFLGRRILWQAGALRHVHGADVVVVDLNPRSVTAWVILLWRMALRRRTLVWGHILPRRGAAARTAPLRRRMRRLASGVISYTWSDAQKVIQEDKSARVWVAANGLYPDPLLGYDAQSDLRHRLLYVGRIEPTKKPILALQAFAIARRELSLDDRVRLTFVGSGSQSSELETQARAFSVSDRVDVLGSINDYERLRKLYAESVASLSPGYVGLSLTQSLGFGVPMLVARDEPHAPEFELFSASTGRSFPMDDSRAMAEEMVWLSKNMDSWDRTAIVATVRETYSSTAMARGFELALRNIDQPVAK</sequence>
<evidence type="ECO:0000259" key="2">
    <source>
        <dbReference type="Pfam" id="PF00534"/>
    </source>
</evidence>
<dbReference type="SUPFAM" id="SSF53756">
    <property type="entry name" value="UDP-Glycosyltransferase/glycogen phosphorylase"/>
    <property type="match status" value="1"/>
</dbReference>
<proteinExistence type="predicted"/>
<keyword evidence="1 3" id="KW-0808">Transferase</keyword>
<evidence type="ECO:0000313" key="4">
    <source>
        <dbReference type="Proteomes" id="UP000288603"/>
    </source>
</evidence>
<evidence type="ECO:0000256" key="1">
    <source>
        <dbReference type="ARBA" id="ARBA00022679"/>
    </source>
</evidence>
<dbReference type="PANTHER" id="PTHR12526">
    <property type="entry name" value="GLYCOSYLTRANSFERASE"/>
    <property type="match status" value="1"/>
</dbReference>
<dbReference type="Pfam" id="PF00534">
    <property type="entry name" value="Glycos_transf_1"/>
    <property type="match status" value="1"/>
</dbReference>
<feature type="domain" description="Glycosyl transferase family 1" evidence="2">
    <location>
        <begin position="182"/>
        <end position="324"/>
    </location>
</feature>
<protein>
    <submittedName>
        <fullName evidence="3">Glycosyltransferase</fullName>
    </submittedName>
</protein>
<comment type="caution">
    <text evidence="3">The sequence shown here is derived from an EMBL/GenBank/DDBJ whole genome shotgun (WGS) entry which is preliminary data.</text>
</comment>
<dbReference type="GO" id="GO:0016757">
    <property type="term" value="F:glycosyltransferase activity"/>
    <property type="evidence" value="ECO:0007669"/>
    <property type="project" value="InterPro"/>
</dbReference>
<dbReference type="OrthoDB" id="9814612at2"/>
<dbReference type="EMBL" id="RZNC01000001">
    <property type="protein sequence ID" value="RWZ68641.1"/>
    <property type="molecule type" value="Genomic_DNA"/>
</dbReference>
<reference evidence="3 4" key="1">
    <citation type="submission" date="2018-12" db="EMBL/GenBank/DDBJ databases">
        <authorList>
            <person name="Li F."/>
        </authorList>
    </citation>
    <scope>NUCLEOTIDE SEQUENCE [LARGE SCALE GENOMIC DNA]</scope>
    <source>
        <strain evidence="3 4">8H24J-4-2</strain>
    </source>
</reference>
<dbReference type="PANTHER" id="PTHR12526:SF637">
    <property type="entry name" value="GLYCOSYLTRANSFERASE EPSF-RELATED"/>
    <property type="match status" value="1"/>
</dbReference>